<evidence type="ECO:0000313" key="2">
    <source>
        <dbReference type="EMBL" id="KAG7153330.1"/>
    </source>
</evidence>
<evidence type="ECO:0000256" key="1">
    <source>
        <dbReference type="SAM" id="SignalP"/>
    </source>
</evidence>
<proteinExistence type="predicted"/>
<dbReference type="AlphaFoldDB" id="A0A8J5J629"/>
<accession>A0A8J5J629</accession>
<gene>
    <name evidence="2" type="ORF">Hamer_G010632</name>
</gene>
<feature type="signal peptide" evidence="1">
    <location>
        <begin position="1"/>
        <end position="15"/>
    </location>
</feature>
<dbReference type="Proteomes" id="UP000747542">
    <property type="component" value="Unassembled WGS sequence"/>
</dbReference>
<reference evidence="2" key="1">
    <citation type="journal article" date="2021" name="Sci. Adv.">
        <title>The American lobster genome reveals insights on longevity, neural, and immune adaptations.</title>
        <authorList>
            <person name="Polinski J.M."/>
            <person name="Zimin A.V."/>
            <person name="Clark K.F."/>
            <person name="Kohn A.B."/>
            <person name="Sadowski N."/>
            <person name="Timp W."/>
            <person name="Ptitsyn A."/>
            <person name="Khanna P."/>
            <person name="Romanova D.Y."/>
            <person name="Williams P."/>
            <person name="Greenwood S.J."/>
            <person name="Moroz L.L."/>
            <person name="Walt D.R."/>
            <person name="Bodnar A.G."/>
        </authorList>
    </citation>
    <scope>NUCLEOTIDE SEQUENCE</scope>
    <source>
        <strain evidence="2">GMGI-L3</strain>
    </source>
</reference>
<evidence type="ECO:0000313" key="3">
    <source>
        <dbReference type="Proteomes" id="UP000747542"/>
    </source>
</evidence>
<name>A0A8J5J629_HOMAM</name>
<keyword evidence="3" id="KW-1185">Reference proteome</keyword>
<feature type="chain" id="PRO_5035313580" description="Secreted protein" evidence="1">
    <location>
        <begin position="16"/>
        <end position="163"/>
    </location>
</feature>
<keyword evidence="1" id="KW-0732">Signal</keyword>
<dbReference type="EMBL" id="JAHLQT010047199">
    <property type="protein sequence ID" value="KAG7153330.1"/>
    <property type="molecule type" value="Genomic_DNA"/>
</dbReference>
<organism evidence="2 3">
    <name type="scientific">Homarus americanus</name>
    <name type="common">American lobster</name>
    <dbReference type="NCBI Taxonomy" id="6706"/>
    <lineage>
        <taxon>Eukaryota</taxon>
        <taxon>Metazoa</taxon>
        <taxon>Ecdysozoa</taxon>
        <taxon>Arthropoda</taxon>
        <taxon>Crustacea</taxon>
        <taxon>Multicrustacea</taxon>
        <taxon>Malacostraca</taxon>
        <taxon>Eumalacostraca</taxon>
        <taxon>Eucarida</taxon>
        <taxon>Decapoda</taxon>
        <taxon>Pleocyemata</taxon>
        <taxon>Astacidea</taxon>
        <taxon>Nephropoidea</taxon>
        <taxon>Nephropidae</taxon>
        <taxon>Homarus</taxon>
    </lineage>
</organism>
<protein>
    <recommendedName>
        <fullName evidence="4">Secreted protein</fullName>
    </recommendedName>
</protein>
<sequence length="163" mass="17533">MVVGGVVWILVSVESIVWEWWCVCVCDKCRHGSVSIPTNQHGNVCVVVGQYGRGRRLADRAPLLETSAGALGIFIPWAWCAPACPLLRSASVTFCSPTYLLHRDSAPGLLVSSYQVTTSTSTASGAGPRVLVAVRAGLCRGRSGYLWTPAAPVIRKQMINTKF</sequence>
<evidence type="ECO:0008006" key="4">
    <source>
        <dbReference type="Google" id="ProtNLM"/>
    </source>
</evidence>
<comment type="caution">
    <text evidence="2">The sequence shown here is derived from an EMBL/GenBank/DDBJ whole genome shotgun (WGS) entry which is preliminary data.</text>
</comment>